<dbReference type="Pfam" id="PF03547">
    <property type="entry name" value="Mem_trans"/>
    <property type="match status" value="1"/>
</dbReference>
<feature type="transmembrane region" description="Helical" evidence="8">
    <location>
        <begin position="6"/>
        <end position="23"/>
    </location>
</feature>
<feature type="transmembrane region" description="Helical" evidence="8">
    <location>
        <begin position="226"/>
        <end position="246"/>
    </location>
</feature>
<keyword evidence="4" id="KW-1003">Cell membrane</keyword>
<reference evidence="9 10" key="1">
    <citation type="submission" date="2024-04" db="EMBL/GenBank/DDBJ databases">
        <title>Defined microbial consortia suppress multidrug-resistant proinflammatory Enterobacteriaceae via ecological control.</title>
        <authorList>
            <person name="Furuichi M."/>
            <person name="Kawaguchi T."/>
            <person name="Pust M."/>
            <person name="Yasuma K."/>
            <person name="Plichta D."/>
            <person name="Hasegawa N."/>
            <person name="Ohya T."/>
            <person name="Bhattarai S."/>
            <person name="Sasajima S."/>
            <person name="Aoto Y."/>
            <person name="Tuganbaev T."/>
            <person name="Yaginuma M."/>
            <person name="Ueda M."/>
            <person name="Okahashi N."/>
            <person name="Amafuji K."/>
            <person name="Kiridooshi Y."/>
            <person name="Sugita K."/>
            <person name="Strazar M."/>
            <person name="Skelly A."/>
            <person name="Suda W."/>
            <person name="Hattori M."/>
            <person name="Nakamoto N."/>
            <person name="Caballero S."/>
            <person name="Norman J."/>
            <person name="Olle B."/>
            <person name="Tanoue T."/>
            <person name="Arita M."/>
            <person name="Bucci V."/>
            <person name="Atarashi K."/>
            <person name="Xavier R."/>
            <person name="Honda K."/>
        </authorList>
    </citation>
    <scope>NUCLEOTIDE SEQUENCE [LARGE SCALE GENOMIC DNA]</scope>
    <source>
        <strain evidence="10">f13</strain>
    </source>
</reference>
<evidence type="ECO:0000256" key="5">
    <source>
        <dbReference type="ARBA" id="ARBA00022692"/>
    </source>
</evidence>
<keyword evidence="10" id="KW-1185">Reference proteome</keyword>
<dbReference type="InterPro" id="IPR038770">
    <property type="entry name" value="Na+/solute_symporter_sf"/>
</dbReference>
<dbReference type="Gene3D" id="1.20.1530.20">
    <property type="match status" value="1"/>
</dbReference>
<keyword evidence="3" id="KW-0813">Transport</keyword>
<protein>
    <submittedName>
        <fullName evidence="9">AEC family transporter</fullName>
    </submittedName>
</protein>
<gene>
    <name evidence="9" type="ORF">F130042H8_12150</name>
</gene>
<accession>A0ABQ0AVU6</accession>
<dbReference type="EMBL" id="BAABXL010000001">
    <property type="protein sequence ID" value="GAA6268155.1"/>
    <property type="molecule type" value="Genomic_DNA"/>
</dbReference>
<dbReference type="PANTHER" id="PTHR36838">
    <property type="entry name" value="AUXIN EFFLUX CARRIER FAMILY PROTEIN"/>
    <property type="match status" value="1"/>
</dbReference>
<sequence length="306" mass="33039">MEFKGLFDLQFMMFLLMGTGMFLRKKNIITKEGRGVLTDLIINVLLPCNIITAFSIPFDRSLLVSGFQILMVSLFLQLFCAAVSAFCYQKLPKKQRMILQYGTVCSNAGFLGNPVAEGLYGSLGLLYASIYLIPQRIVMWSAGVSYFTESPDKKEVLKKVLRHPCIIAVEIGILLMAAQYRLPLFLSKAVSSLGGCTTAITMLFIGSGLADAGIRHMVSKLTVSYCLIRLLFIPSAVLAGCLMFSIDPAAGGVAVVLAAMPAGSTTSILAAKYQGDETFAAQCVVLSTLASMAVLPLWCVVIQALL</sequence>
<keyword evidence="6 8" id="KW-1133">Transmembrane helix</keyword>
<feature type="transmembrane region" description="Helical" evidence="8">
    <location>
        <begin position="283"/>
        <end position="305"/>
    </location>
</feature>
<dbReference type="InterPro" id="IPR004776">
    <property type="entry name" value="Mem_transp_PIN-like"/>
</dbReference>
<evidence type="ECO:0000256" key="4">
    <source>
        <dbReference type="ARBA" id="ARBA00022475"/>
    </source>
</evidence>
<dbReference type="PANTHER" id="PTHR36838:SF1">
    <property type="entry name" value="SLR1864 PROTEIN"/>
    <property type="match status" value="1"/>
</dbReference>
<evidence type="ECO:0000256" key="3">
    <source>
        <dbReference type="ARBA" id="ARBA00022448"/>
    </source>
</evidence>
<proteinExistence type="inferred from homology"/>
<evidence type="ECO:0000256" key="2">
    <source>
        <dbReference type="ARBA" id="ARBA00010145"/>
    </source>
</evidence>
<name>A0ABQ0AVU6_9FIRM</name>
<evidence type="ECO:0000313" key="10">
    <source>
        <dbReference type="Proteomes" id="UP001600894"/>
    </source>
</evidence>
<evidence type="ECO:0000256" key="8">
    <source>
        <dbReference type="SAM" id="Phobius"/>
    </source>
</evidence>
<dbReference type="RefSeq" id="WP_390469458.1">
    <property type="nucleotide sequence ID" value="NZ_BAABXL010000001.1"/>
</dbReference>
<feature type="transmembrane region" description="Helical" evidence="8">
    <location>
        <begin position="192"/>
        <end position="214"/>
    </location>
</feature>
<dbReference type="Proteomes" id="UP001600894">
    <property type="component" value="Unassembled WGS sequence"/>
</dbReference>
<feature type="transmembrane region" description="Helical" evidence="8">
    <location>
        <begin position="35"/>
        <end position="56"/>
    </location>
</feature>
<keyword evidence="7 8" id="KW-0472">Membrane</keyword>
<evidence type="ECO:0000256" key="6">
    <source>
        <dbReference type="ARBA" id="ARBA00022989"/>
    </source>
</evidence>
<comment type="subcellular location">
    <subcellularLocation>
        <location evidence="1">Cell membrane</location>
        <topology evidence="1">Multi-pass membrane protein</topology>
    </subcellularLocation>
</comment>
<evidence type="ECO:0000313" key="9">
    <source>
        <dbReference type="EMBL" id="GAA6268155.1"/>
    </source>
</evidence>
<feature type="transmembrane region" description="Helical" evidence="8">
    <location>
        <begin position="252"/>
        <end position="271"/>
    </location>
</feature>
<keyword evidence="5 8" id="KW-0812">Transmembrane</keyword>
<organism evidence="9 10">
    <name type="scientific">Enterocloster alcoholdehydrogenati</name>
    <dbReference type="NCBI Taxonomy" id="2547410"/>
    <lineage>
        <taxon>Bacteria</taxon>
        <taxon>Bacillati</taxon>
        <taxon>Bacillota</taxon>
        <taxon>Clostridia</taxon>
        <taxon>Lachnospirales</taxon>
        <taxon>Lachnospiraceae</taxon>
        <taxon>Enterocloster</taxon>
    </lineage>
</organism>
<feature type="transmembrane region" description="Helical" evidence="8">
    <location>
        <begin position="62"/>
        <end position="86"/>
    </location>
</feature>
<evidence type="ECO:0000256" key="1">
    <source>
        <dbReference type="ARBA" id="ARBA00004651"/>
    </source>
</evidence>
<comment type="caution">
    <text evidence="9">The sequence shown here is derived from an EMBL/GenBank/DDBJ whole genome shotgun (WGS) entry which is preliminary data.</text>
</comment>
<comment type="similarity">
    <text evidence="2">Belongs to the auxin efflux carrier (TC 2.A.69) family.</text>
</comment>
<evidence type="ECO:0000256" key="7">
    <source>
        <dbReference type="ARBA" id="ARBA00023136"/>
    </source>
</evidence>